<evidence type="ECO:0000256" key="16">
    <source>
        <dbReference type="ARBA" id="ARBA00031631"/>
    </source>
</evidence>
<keyword evidence="8" id="KW-0432">Leucine biosynthesis</keyword>
<comment type="similarity">
    <text evidence="5">Belongs to the aconitase/IPM isomerase family.</text>
</comment>
<dbReference type="PROSITE" id="PS01244">
    <property type="entry name" value="ACONITASE_2"/>
    <property type="match status" value="1"/>
</dbReference>
<evidence type="ECO:0000256" key="5">
    <source>
        <dbReference type="ARBA" id="ARBA00007185"/>
    </source>
</evidence>
<dbReference type="InterPro" id="IPR018136">
    <property type="entry name" value="Aconitase_4Fe-4S_BS"/>
</dbReference>
<evidence type="ECO:0000256" key="1">
    <source>
        <dbReference type="ARBA" id="ARBA00000491"/>
    </source>
</evidence>
<dbReference type="STRING" id="1126212.K2SBV6"/>
<dbReference type="HAMAP" id="MF_01026">
    <property type="entry name" value="LeuC_type1"/>
    <property type="match status" value="1"/>
</dbReference>
<dbReference type="AlphaFoldDB" id="K2SBV6"/>
<dbReference type="GO" id="GO:0003861">
    <property type="term" value="F:3-isopropylmalate dehydratase activity"/>
    <property type="evidence" value="ECO:0007669"/>
    <property type="project" value="UniProtKB-EC"/>
</dbReference>
<dbReference type="HOGENOM" id="CLU_006714_1_2_1"/>
<dbReference type="GO" id="GO:0009316">
    <property type="term" value="C:3-isopropylmalate dehydratase complex"/>
    <property type="evidence" value="ECO:0007669"/>
    <property type="project" value="InterPro"/>
</dbReference>
<dbReference type="eggNOG" id="KOG0454">
    <property type="taxonomic scope" value="Eukaryota"/>
</dbReference>
<dbReference type="PROSITE" id="PS00450">
    <property type="entry name" value="ACONITASE_1"/>
    <property type="match status" value="1"/>
</dbReference>
<organism evidence="20 21">
    <name type="scientific">Macrophomina phaseolina (strain MS6)</name>
    <name type="common">Charcoal rot fungus</name>
    <dbReference type="NCBI Taxonomy" id="1126212"/>
    <lineage>
        <taxon>Eukaryota</taxon>
        <taxon>Fungi</taxon>
        <taxon>Dikarya</taxon>
        <taxon>Ascomycota</taxon>
        <taxon>Pezizomycotina</taxon>
        <taxon>Dothideomycetes</taxon>
        <taxon>Dothideomycetes incertae sedis</taxon>
        <taxon>Botryosphaeriales</taxon>
        <taxon>Botryosphaeriaceae</taxon>
        <taxon>Macrophomina</taxon>
    </lineage>
</organism>
<evidence type="ECO:0000313" key="20">
    <source>
        <dbReference type="EMBL" id="EKG19879.1"/>
    </source>
</evidence>
<comment type="cofactor">
    <cofactor evidence="2">
        <name>[4Fe-4S] cluster</name>
        <dbReference type="ChEBI" id="CHEBI:49883"/>
    </cofactor>
</comment>
<dbReference type="GO" id="GO:0051539">
    <property type="term" value="F:4 iron, 4 sulfur cluster binding"/>
    <property type="evidence" value="ECO:0007669"/>
    <property type="project" value="UniProtKB-KW"/>
</dbReference>
<dbReference type="PANTHER" id="PTHR43822:SF9">
    <property type="entry name" value="3-ISOPROPYLMALATE DEHYDRATASE"/>
    <property type="match status" value="1"/>
</dbReference>
<dbReference type="SUPFAM" id="SSF52016">
    <property type="entry name" value="LeuD/IlvD-like"/>
    <property type="match status" value="1"/>
</dbReference>
<evidence type="ECO:0000256" key="7">
    <source>
        <dbReference type="ARBA" id="ARBA00014371"/>
    </source>
</evidence>
<reference evidence="20 21" key="1">
    <citation type="journal article" date="2012" name="BMC Genomics">
        <title>Tools to kill: Genome of one of the most destructive plant pathogenic fungi Macrophomina phaseolina.</title>
        <authorList>
            <person name="Islam M.S."/>
            <person name="Haque M.S."/>
            <person name="Islam M.M."/>
            <person name="Emdad E.M."/>
            <person name="Halim A."/>
            <person name="Hossen Q.M.M."/>
            <person name="Hossain M.Z."/>
            <person name="Ahmed B."/>
            <person name="Rahim S."/>
            <person name="Rahman M.S."/>
            <person name="Alam M.M."/>
            <person name="Hou S."/>
            <person name="Wan X."/>
            <person name="Saito J.A."/>
            <person name="Alam M."/>
        </authorList>
    </citation>
    <scope>NUCLEOTIDE SEQUENCE [LARGE SCALE GENOMIC DNA]</scope>
    <source>
        <strain evidence="20 21">MS6</strain>
    </source>
</reference>
<evidence type="ECO:0000259" key="18">
    <source>
        <dbReference type="Pfam" id="PF00330"/>
    </source>
</evidence>
<dbReference type="OrthoDB" id="2279155at2759"/>
<dbReference type="HAMAP" id="MF_01031">
    <property type="entry name" value="LeuD_type1"/>
    <property type="match status" value="1"/>
</dbReference>
<dbReference type="CDD" id="cd01577">
    <property type="entry name" value="IPMI_Swivel"/>
    <property type="match status" value="1"/>
</dbReference>
<keyword evidence="13" id="KW-0411">Iron-sulfur</keyword>
<dbReference type="GO" id="GO:0046872">
    <property type="term" value="F:metal ion binding"/>
    <property type="evidence" value="ECO:0007669"/>
    <property type="project" value="UniProtKB-KW"/>
</dbReference>
<evidence type="ECO:0000256" key="14">
    <source>
        <dbReference type="ARBA" id="ARBA00023239"/>
    </source>
</evidence>
<evidence type="ECO:0000256" key="11">
    <source>
        <dbReference type="ARBA" id="ARBA00022723"/>
    </source>
</evidence>
<feature type="domain" description="Aconitase/3-isopropylmalate dehydratase large subunit alpha/beta/alpha" evidence="18">
    <location>
        <begin position="7"/>
        <end position="466"/>
    </location>
</feature>
<dbReference type="PRINTS" id="PR00415">
    <property type="entry name" value="ACONITASE"/>
</dbReference>
<accession>K2SBV6</accession>
<dbReference type="Pfam" id="PF00694">
    <property type="entry name" value="Aconitase_C"/>
    <property type="match status" value="1"/>
</dbReference>
<evidence type="ECO:0000313" key="21">
    <source>
        <dbReference type="Proteomes" id="UP000007129"/>
    </source>
</evidence>
<keyword evidence="15" id="KW-0100">Branched-chain amino acid biosynthesis</keyword>
<dbReference type="InterPro" id="IPR050067">
    <property type="entry name" value="IPM_dehydratase_rel_enz"/>
</dbReference>
<dbReference type="Gene3D" id="3.20.19.10">
    <property type="entry name" value="Aconitase, domain 4"/>
    <property type="match status" value="1"/>
</dbReference>
<dbReference type="InParanoid" id="K2SBV6"/>
<dbReference type="InterPro" id="IPR015931">
    <property type="entry name" value="Acnase/IPM_dHydase_lsu_aba_1/3"/>
</dbReference>
<gene>
    <name evidence="20" type="ORF">MPH_02806</name>
</gene>
<dbReference type="InterPro" id="IPR033940">
    <property type="entry name" value="IPMI_Swivel"/>
</dbReference>
<evidence type="ECO:0000256" key="9">
    <source>
        <dbReference type="ARBA" id="ARBA00022485"/>
    </source>
</evidence>
<evidence type="ECO:0000256" key="15">
    <source>
        <dbReference type="ARBA" id="ARBA00023304"/>
    </source>
</evidence>
<dbReference type="CDD" id="cd01583">
    <property type="entry name" value="IPMI"/>
    <property type="match status" value="1"/>
</dbReference>
<evidence type="ECO:0000256" key="6">
    <source>
        <dbReference type="ARBA" id="ARBA00011998"/>
    </source>
</evidence>
<evidence type="ECO:0000259" key="19">
    <source>
        <dbReference type="Pfam" id="PF00694"/>
    </source>
</evidence>
<dbReference type="InterPro" id="IPR015928">
    <property type="entry name" value="Aconitase/3IPM_dehydase_swvl"/>
</dbReference>
<keyword evidence="10" id="KW-0028">Amino-acid biosynthesis</keyword>
<evidence type="ECO:0000256" key="10">
    <source>
        <dbReference type="ARBA" id="ARBA00022605"/>
    </source>
</evidence>
<dbReference type="SUPFAM" id="SSF53732">
    <property type="entry name" value="Aconitase iron-sulfur domain"/>
    <property type="match status" value="1"/>
</dbReference>
<comment type="catalytic activity">
    <reaction evidence="1">
        <text>(2R,3S)-3-isopropylmalate = (2S)-2-isopropylmalate</text>
        <dbReference type="Rhea" id="RHEA:32287"/>
        <dbReference type="ChEBI" id="CHEBI:1178"/>
        <dbReference type="ChEBI" id="CHEBI:35121"/>
        <dbReference type="EC" id="4.2.1.33"/>
    </reaction>
</comment>
<proteinExistence type="inferred from homology"/>
<dbReference type="NCBIfam" id="NF009116">
    <property type="entry name" value="PRK12466.1"/>
    <property type="match status" value="1"/>
</dbReference>
<evidence type="ECO:0000256" key="2">
    <source>
        <dbReference type="ARBA" id="ARBA00001966"/>
    </source>
</evidence>
<keyword evidence="9" id="KW-0004">4Fe-4S</keyword>
<dbReference type="PANTHER" id="PTHR43822">
    <property type="entry name" value="HOMOACONITASE, MITOCHONDRIAL-RELATED"/>
    <property type="match status" value="1"/>
</dbReference>
<dbReference type="NCBIfam" id="TIGR00170">
    <property type="entry name" value="leuC"/>
    <property type="match status" value="1"/>
</dbReference>
<dbReference type="EMBL" id="AHHD01000102">
    <property type="protein sequence ID" value="EKG19879.1"/>
    <property type="molecule type" value="Genomic_DNA"/>
</dbReference>
<protein>
    <recommendedName>
        <fullName evidence="7">3-isopropylmalate dehydratase</fullName>
        <ecNumber evidence="6">4.2.1.33</ecNumber>
    </recommendedName>
    <alternativeName>
        <fullName evidence="16">Alpha-IPM isomerase</fullName>
    </alternativeName>
    <alternativeName>
        <fullName evidence="17">Isopropylmalate isomerase</fullName>
    </alternativeName>
</protein>
<dbReference type="Proteomes" id="UP000007129">
    <property type="component" value="Unassembled WGS sequence"/>
</dbReference>
<dbReference type="NCBIfam" id="NF002458">
    <property type="entry name" value="PRK01641.1"/>
    <property type="match status" value="1"/>
</dbReference>
<evidence type="ECO:0000256" key="12">
    <source>
        <dbReference type="ARBA" id="ARBA00023004"/>
    </source>
</evidence>
<dbReference type="UniPathway" id="UPA00048">
    <property type="reaction ID" value="UER00071"/>
</dbReference>
<evidence type="ECO:0000256" key="3">
    <source>
        <dbReference type="ARBA" id="ARBA00002695"/>
    </source>
</evidence>
<dbReference type="InterPro" id="IPR004430">
    <property type="entry name" value="3-IsopropMal_deHydase_lsu"/>
</dbReference>
<comment type="pathway">
    <text evidence="4">Amino-acid biosynthesis; L-leucine biosynthesis; L-leucine from 3-methyl-2-oxobutanoate: step 2/4.</text>
</comment>
<sequence>MAKTLYEKLFEQHCVAANSDGTVLLYIDRHLIHEVTSPVAFDGLRARGRRTRRPDLTLATSDHNVPTEPRGSFVSISGYVKDPQAKLQCVLLRQNAREHGIPYFGLSSPYQGIVHVIGPELGFTQPGLTLVCADSHSSTHGAFGALAFGIGTTEMEHVLATQTLVSQRWKTALVRVDGRLAAGVTAKDLALHIVGRIGTAGATGCALEFAGEAVEALSMEGRMTLCNMAIEAGARAGLVAPDATTVDYLRGRPLMPRASSSAWQRMVRSWATLRSDEGAVFDQAVRIDGAAVAPTVSWGTSPEQVVPVDGTIPRPDEFADAAKRKACEQALAYMGLQAGARVTDVVVDKVFIGSCTNSRIEDLRAAAAILKGRRVAANVRLALAVPGSGQVKRQAEAEGLHHVFQSAGFEWREAGCSMCVGLNDDHLLPLERCASTSNRNFESRQGTAGRTHLVSPAMAAAAAIEGRLADVRRYAPARLPPPTTPVEVELACAPDAAAEDAEHEAGEEAVPAVAAAAAAAAAAPARCLDARSITGVAAPLDRANVDTDCIMPKQFCKAVSRAGLGAGLFYNLRFDPHGNPRPAFVLNQPAYRHSSILVVTLPNFGCGSSREHAVWALLDYGFRCVLAPSFADIFYNNCFKAGLLPVRVESAAALAAMAAEARAGRQLHVDLEQQKVFSEAGRELYAFVVEPHGRAALLDGLDEIGLTLAAEDKIVRFERERAKAWPWIEATAQKLAGLGGRAAASTAVKAAAAQLPAEAQLVW</sequence>
<dbReference type="InterPro" id="IPR004431">
    <property type="entry name" value="3-IsopropMal_deHydase_ssu"/>
</dbReference>
<dbReference type="EC" id="4.2.1.33" evidence="6"/>
<evidence type="ECO:0000256" key="13">
    <source>
        <dbReference type="ARBA" id="ARBA00023014"/>
    </source>
</evidence>
<dbReference type="FunFam" id="3.20.19.10:FF:000003">
    <property type="entry name" value="3-isopropylmalate dehydratase small subunit"/>
    <property type="match status" value="1"/>
</dbReference>
<keyword evidence="12" id="KW-0408">Iron</keyword>
<comment type="caution">
    <text evidence="20">The sequence shown here is derived from an EMBL/GenBank/DDBJ whole genome shotgun (WGS) entry which is preliminary data.</text>
</comment>
<evidence type="ECO:0000256" key="17">
    <source>
        <dbReference type="ARBA" id="ARBA00033368"/>
    </source>
</evidence>
<evidence type="ECO:0000256" key="4">
    <source>
        <dbReference type="ARBA" id="ARBA00004729"/>
    </source>
</evidence>
<dbReference type="NCBIfam" id="TIGR00171">
    <property type="entry name" value="leuD"/>
    <property type="match status" value="1"/>
</dbReference>
<dbReference type="InterPro" id="IPR000573">
    <property type="entry name" value="AconitaseA/IPMdHydase_ssu_swvl"/>
</dbReference>
<dbReference type="Pfam" id="PF00330">
    <property type="entry name" value="Aconitase"/>
    <property type="match status" value="1"/>
</dbReference>
<dbReference type="FunFam" id="3.30.499.10:FF:000007">
    <property type="entry name" value="3-isopropylmalate dehydratase large subunit"/>
    <property type="match status" value="1"/>
</dbReference>
<dbReference type="NCBIfam" id="NF004016">
    <property type="entry name" value="PRK05478.1"/>
    <property type="match status" value="1"/>
</dbReference>
<keyword evidence="11" id="KW-0479">Metal-binding</keyword>
<dbReference type="InterPro" id="IPR036008">
    <property type="entry name" value="Aconitase_4Fe-4S_dom"/>
</dbReference>
<keyword evidence="14" id="KW-0456">Lyase</keyword>
<dbReference type="Gene3D" id="3.30.499.10">
    <property type="entry name" value="Aconitase, domain 3"/>
    <property type="match status" value="2"/>
</dbReference>
<dbReference type="GO" id="GO:0009098">
    <property type="term" value="P:L-leucine biosynthetic process"/>
    <property type="evidence" value="ECO:0007669"/>
    <property type="project" value="UniProtKB-UniPathway"/>
</dbReference>
<dbReference type="InterPro" id="IPR001030">
    <property type="entry name" value="Acoase/IPM_deHydtase_lsu_aba"/>
</dbReference>
<dbReference type="FunCoup" id="K2SBV6">
    <property type="interactions" value="222"/>
</dbReference>
<evidence type="ECO:0000256" key="8">
    <source>
        <dbReference type="ARBA" id="ARBA00022430"/>
    </source>
</evidence>
<feature type="domain" description="Aconitase A/isopropylmalate dehydratase small subunit swivel" evidence="19">
    <location>
        <begin position="534"/>
        <end position="649"/>
    </location>
</feature>
<dbReference type="InterPro" id="IPR033941">
    <property type="entry name" value="IPMI_cat"/>
</dbReference>
<name>K2SBV6_MACPH</name>
<comment type="function">
    <text evidence="3">Catalyzes the isomerization between 2-isopropylmalate and 3-isopropylmalate, via the formation of 2-isopropylmaleate.</text>
</comment>
<dbReference type="VEuPathDB" id="FungiDB:MPH_02806"/>